<dbReference type="PANTHER" id="PTHR11132">
    <property type="entry name" value="SOLUTE CARRIER FAMILY 35"/>
    <property type="match status" value="1"/>
</dbReference>
<feature type="transmembrane region" description="Helical" evidence="5">
    <location>
        <begin position="183"/>
        <end position="199"/>
    </location>
</feature>
<keyword evidence="3 5" id="KW-1133">Transmembrane helix</keyword>
<keyword evidence="4 5" id="KW-0472">Membrane</keyword>
<feature type="transmembrane region" description="Helical" evidence="5">
    <location>
        <begin position="270"/>
        <end position="288"/>
    </location>
</feature>
<dbReference type="GO" id="GO:0016020">
    <property type="term" value="C:membrane"/>
    <property type="evidence" value="ECO:0007669"/>
    <property type="project" value="UniProtKB-SubCell"/>
</dbReference>
<accession>A0A5B8MYT8</accession>
<feature type="transmembrane region" description="Helical" evidence="5">
    <location>
        <begin position="219"/>
        <end position="237"/>
    </location>
</feature>
<keyword evidence="7" id="KW-1185">Reference proteome</keyword>
<sequence length="309" mass="32711">MACYGVTNIALSFVNKDLAQSGEVEIPPLLLAQCVATVVLMKLMAPAAKGEPRALRAFSQRMLIASPAALLYAVQHYTRMKTFVLAAVDVVLVARQLVPILCFAIERATGTEDNPQTTKSLACMGCIIAGVAVYARGKAEASDRGTSEAATTFAWTLALHLASTSVANVYTKHVCQRMHASQYTLAVNLVSIPIFLYSSRRHLVPAPGFGSLGGRAKGLAALSVVLSVGISLAASMTQKRIDSASFAVFSNVLKIATIVLSSVLDKDTSVTATSWVGIGAAFAGSYFYSKFRQDPNNAPTGRKAKSRTS</sequence>
<keyword evidence="2 5" id="KW-0812">Transmembrane</keyword>
<evidence type="ECO:0000313" key="6">
    <source>
        <dbReference type="EMBL" id="QDZ24825.1"/>
    </source>
</evidence>
<feature type="transmembrane region" description="Helical" evidence="5">
    <location>
        <begin position="117"/>
        <end position="137"/>
    </location>
</feature>
<evidence type="ECO:0000256" key="2">
    <source>
        <dbReference type="ARBA" id="ARBA00022692"/>
    </source>
</evidence>
<evidence type="ECO:0008006" key="8">
    <source>
        <dbReference type="Google" id="ProtNLM"/>
    </source>
</evidence>
<gene>
    <name evidence="6" type="ORF">A3770_14p73430</name>
</gene>
<reference evidence="6 7" key="1">
    <citation type="submission" date="2018-07" db="EMBL/GenBank/DDBJ databases">
        <title>The complete nuclear genome of the prasinophyte Chloropicon primus (CCMP1205).</title>
        <authorList>
            <person name="Pombert J.-F."/>
            <person name="Otis C."/>
            <person name="Turmel M."/>
            <person name="Lemieux C."/>
        </authorList>
    </citation>
    <scope>NUCLEOTIDE SEQUENCE [LARGE SCALE GENOMIC DNA]</scope>
    <source>
        <strain evidence="6 7">CCMP1205</strain>
    </source>
</reference>
<proteinExistence type="predicted"/>
<dbReference type="InterPro" id="IPR050186">
    <property type="entry name" value="TPT_transporter"/>
</dbReference>
<dbReference type="Proteomes" id="UP000316726">
    <property type="component" value="Chromosome 14"/>
</dbReference>
<name>A0A5B8MYT8_9CHLO</name>
<dbReference type="AlphaFoldDB" id="A0A5B8MYT8"/>
<evidence type="ECO:0000256" key="5">
    <source>
        <dbReference type="SAM" id="Phobius"/>
    </source>
</evidence>
<evidence type="ECO:0000256" key="3">
    <source>
        <dbReference type="ARBA" id="ARBA00022989"/>
    </source>
</evidence>
<comment type="subcellular location">
    <subcellularLocation>
        <location evidence="1">Membrane</location>
        <topology evidence="1">Multi-pass membrane protein</topology>
    </subcellularLocation>
</comment>
<organism evidence="6 7">
    <name type="scientific">Chloropicon primus</name>
    <dbReference type="NCBI Taxonomy" id="1764295"/>
    <lineage>
        <taxon>Eukaryota</taxon>
        <taxon>Viridiplantae</taxon>
        <taxon>Chlorophyta</taxon>
        <taxon>Chloropicophyceae</taxon>
        <taxon>Chloropicales</taxon>
        <taxon>Chloropicaceae</taxon>
        <taxon>Chloropicon</taxon>
    </lineage>
</organism>
<evidence type="ECO:0000256" key="4">
    <source>
        <dbReference type="ARBA" id="ARBA00023136"/>
    </source>
</evidence>
<evidence type="ECO:0000313" key="7">
    <source>
        <dbReference type="Proteomes" id="UP000316726"/>
    </source>
</evidence>
<protein>
    <recommendedName>
        <fullName evidence="8">Sugar phosphate transporter domain-containing protein</fullName>
    </recommendedName>
</protein>
<evidence type="ECO:0000256" key="1">
    <source>
        <dbReference type="ARBA" id="ARBA00004141"/>
    </source>
</evidence>
<feature type="transmembrane region" description="Helical" evidence="5">
    <location>
        <begin position="83"/>
        <end position="105"/>
    </location>
</feature>
<feature type="transmembrane region" description="Helical" evidence="5">
    <location>
        <begin position="244"/>
        <end position="264"/>
    </location>
</feature>
<dbReference type="EMBL" id="CP031047">
    <property type="protein sequence ID" value="QDZ24825.1"/>
    <property type="molecule type" value="Genomic_DNA"/>
</dbReference>